<dbReference type="PANTHER" id="PTHR15496">
    <property type="entry name" value="GENERAL TRANSCRIPTION FACTOR 3C POLYPEPTIDE 4 FAMILY"/>
    <property type="match status" value="1"/>
</dbReference>
<evidence type="ECO:0000256" key="1">
    <source>
        <dbReference type="PROSITE-ProRule" id="PRU00221"/>
    </source>
</evidence>
<accession>A0A7N0TBW4</accession>
<proteinExistence type="predicted"/>
<reference evidence="4" key="1">
    <citation type="submission" date="2021-01" db="UniProtKB">
        <authorList>
            <consortium name="EnsemblPlants"/>
        </authorList>
    </citation>
    <scope>IDENTIFICATION</scope>
</reference>
<dbReference type="SMART" id="SM00320">
    <property type="entry name" value="WD40"/>
    <property type="match status" value="4"/>
</dbReference>
<organism evidence="4 5">
    <name type="scientific">Kalanchoe fedtschenkoi</name>
    <name type="common">Lavender scallops</name>
    <name type="synonym">South American air plant</name>
    <dbReference type="NCBI Taxonomy" id="63787"/>
    <lineage>
        <taxon>Eukaryota</taxon>
        <taxon>Viridiplantae</taxon>
        <taxon>Streptophyta</taxon>
        <taxon>Embryophyta</taxon>
        <taxon>Tracheophyta</taxon>
        <taxon>Spermatophyta</taxon>
        <taxon>Magnoliopsida</taxon>
        <taxon>eudicotyledons</taxon>
        <taxon>Gunneridae</taxon>
        <taxon>Pentapetalae</taxon>
        <taxon>Saxifragales</taxon>
        <taxon>Crassulaceae</taxon>
        <taxon>Kalanchoe</taxon>
    </lineage>
</organism>
<dbReference type="EnsemblPlants" id="Kaladp0032s0068.1.v1.1">
    <property type="protein sequence ID" value="Kaladp0032s0068.1.v1.1"/>
    <property type="gene ID" value="Kaladp0032s0068.v1.1"/>
</dbReference>
<feature type="compositionally biased region" description="Basic residues" evidence="2">
    <location>
        <begin position="247"/>
        <end position="259"/>
    </location>
</feature>
<dbReference type="InterPro" id="IPR024761">
    <property type="entry name" value="TFIIIC_delta_N"/>
</dbReference>
<feature type="domain" description="Transcription factor IIIC 90kDa subunit N-terminal" evidence="3">
    <location>
        <begin position="22"/>
        <end position="145"/>
    </location>
</feature>
<protein>
    <recommendedName>
        <fullName evidence="3">Transcription factor IIIC 90kDa subunit N-terminal domain-containing protein</fullName>
    </recommendedName>
</protein>
<dbReference type="SUPFAM" id="SSF50978">
    <property type="entry name" value="WD40 repeat-like"/>
    <property type="match status" value="1"/>
</dbReference>
<dbReference type="InterPro" id="IPR015943">
    <property type="entry name" value="WD40/YVTN_repeat-like_dom_sf"/>
</dbReference>
<dbReference type="InterPro" id="IPR011041">
    <property type="entry name" value="Quinoprot_gluc/sorb_DH_b-prop"/>
</dbReference>
<dbReference type="AlphaFoldDB" id="A0A7N0TBW4"/>
<dbReference type="Pfam" id="PF12657">
    <property type="entry name" value="TFIIIC_delta"/>
    <property type="match status" value="2"/>
</dbReference>
<feature type="repeat" description="WD" evidence="1">
    <location>
        <begin position="472"/>
        <end position="513"/>
    </location>
</feature>
<dbReference type="OMA" id="LFEPCIM"/>
<dbReference type="PROSITE" id="PS50082">
    <property type="entry name" value="WD_REPEATS_2"/>
    <property type="match status" value="1"/>
</dbReference>
<feature type="region of interest" description="Disordered" evidence="2">
    <location>
        <begin position="243"/>
        <end position="269"/>
    </location>
</feature>
<evidence type="ECO:0000313" key="4">
    <source>
        <dbReference type="EnsemblPlants" id="Kaladp0032s0068.1.v1.1"/>
    </source>
</evidence>
<dbReference type="Gramene" id="Kaladp0032s0068.1.v1.1">
    <property type="protein sequence ID" value="Kaladp0032s0068.1.v1.1"/>
    <property type="gene ID" value="Kaladp0032s0068.v1.1"/>
</dbReference>
<dbReference type="Gene3D" id="2.130.10.10">
    <property type="entry name" value="YVTN repeat-like/Quinoprotein amine dehydrogenase"/>
    <property type="match status" value="1"/>
</dbReference>
<keyword evidence="1" id="KW-0853">WD repeat</keyword>
<evidence type="ECO:0000256" key="2">
    <source>
        <dbReference type="SAM" id="MobiDB-lite"/>
    </source>
</evidence>
<name>A0A7N0TBW4_KALFE</name>
<dbReference type="GO" id="GO:0006384">
    <property type="term" value="P:transcription initiation at RNA polymerase III promoter"/>
    <property type="evidence" value="ECO:0007669"/>
    <property type="project" value="InterPro"/>
</dbReference>
<dbReference type="GO" id="GO:0004402">
    <property type="term" value="F:histone acetyltransferase activity"/>
    <property type="evidence" value="ECO:0007669"/>
    <property type="project" value="InterPro"/>
</dbReference>
<dbReference type="SUPFAM" id="SSF50952">
    <property type="entry name" value="Soluble quinoprotein glucose dehydrogenase"/>
    <property type="match status" value="1"/>
</dbReference>
<dbReference type="InterPro" id="IPR044230">
    <property type="entry name" value="GTF3C4"/>
</dbReference>
<evidence type="ECO:0000313" key="5">
    <source>
        <dbReference type="Proteomes" id="UP000594263"/>
    </source>
</evidence>
<keyword evidence="5" id="KW-1185">Reference proteome</keyword>
<dbReference type="InterPro" id="IPR036322">
    <property type="entry name" value="WD40_repeat_dom_sf"/>
</dbReference>
<dbReference type="Proteomes" id="UP000594263">
    <property type="component" value="Unplaced"/>
</dbReference>
<evidence type="ECO:0000259" key="3">
    <source>
        <dbReference type="Pfam" id="PF12657"/>
    </source>
</evidence>
<dbReference type="PANTHER" id="PTHR15496:SF2">
    <property type="entry name" value="GENERAL TRANSCRIPTION FACTOR 3C POLYPEPTIDE 4"/>
    <property type="match status" value="1"/>
</dbReference>
<dbReference type="InterPro" id="IPR001680">
    <property type="entry name" value="WD40_rpt"/>
</dbReference>
<feature type="domain" description="Transcription factor IIIC 90kDa subunit N-terminal" evidence="3">
    <location>
        <begin position="302"/>
        <end position="544"/>
    </location>
</feature>
<dbReference type="GO" id="GO:0000127">
    <property type="term" value="C:transcription factor TFIIIC complex"/>
    <property type="evidence" value="ECO:0007669"/>
    <property type="project" value="InterPro"/>
</dbReference>
<sequence>MASRFQACALVSPPAFPNAVAWSEENLVAVATGHLVAIVNPALPCGPRGVITLSAPNPFQIGVIDRKDLGNCGMLPVCLSRYTDRPCVRSVSWSPIGMAPNAGCLLAVCTIEGQVKLYRSPYCEYQAEWVEVVDIAELLFNHLSKLNFGESNVFYSEAPDVYPNPNSQMHAEDDNPPSRILLKRVRNNDSEPLGGINKIPKSVGSQFATQHLNSETGNAADDHFIHFNQLEVIPYTDINESCPTKIAPRKPHKQVKSKKEKLAREIKSKSKPPKVLESLSGPLISAEQYISRNAMMSSLIVGWSPLMSSSSGVDTQDRFSLLAVGGKSGSVSFWRVQEPRSYSVNSHDSPITTMFAGFLNAHNTWITAISWVTLDDNLFKDQVVLITGCADGSVKIWSQHDKELLSPENGQVSFDLVTEIVAVDCSPVSALSVVVPDKLLNKMLIAVGKLSGSFEVWTCHLVVKFVDKIGTYDAHEHVITGLAWTFEGRCLYSCSQDNSLRSWIFRNGSLSEASIPSNTLGIPNASDSSFGIAVSPGNLVLAVARSFDASVLDQMYQARILRGAVEFFWIGGQEVDLLSDSHIEKNLNAFPEFSRKELLQWLCNVLSSLKHFEDSSKTLVIWDVVAALLAFKQAIPEYVEYLLVRWLSTMFAIPLMSRSSDEILSVATRRLQSRSCRHLHILDIICRRVVLSELKEHELYNQHLLEISNDGDQELLPMWIKFLSNIEREIRERLVGFSLSASSALTPCPFRNSLGTEIWRPLGLAQMKQWVALNDHQVSDKLKLLASEAGQLIRRANKNRENAPFENCSFCAASVPFESPEVASCQGERCDGEANQIHKLDRCAVSMQVCPSTPLWFCVCCRRRAIATAPSDFFRMSRRSFDYSATDSSSPSSRVPSKPLCPFCGILQQRQQPAFLLSPTPV</sequence>